<accession>A0A417Z581</accession>
<dbReference type="Proteomes" id="UP000285376">
    <property type="component" value="Unassembled WGS sequence"/>
</dbReference>
<dbReference type="EMBL" id="QWLM01000007">
    <property type="protein sequence ID" value="RHW45873.1"/>
    <property type="molecule type" value="Genomic_DNA"/>
</dbReference>
<proteinExistence type="predicted"/>
<dbReference type="RefSeq" id="WP_118913340.1">
    <property type="nucleotide sequence ID" value="NZ_CBCRVH010000005.1"/>
</dbReference>
<feature type="transmembrane region" description="Helical" evidence="1">
    <location>
        <begin position="20"/>
        <end position="49"/>
    </location>
</feature>
<evidence type="ECO:0000313" key="2">
    <source>
        <dbReference type="EMBL" id="RHW45873.1"/>
    </source>
</evidence>
<keyword evidence="1" id="KW-1133">Transmembrane helix</keyword>
<protein>
    <recommendedName>
        <fullName evidence="4">DUF4190 domain-containing protein</fullName>
    </recommendedName>
</protein>
<name>A0A417Z581_9MICO</name>
<gene>
    <name evidence="2" type="ORF">D1832_07680</name>
</gene>
<sequence length="128" mass="14201">MNDTPKAPVGTRNSMLSLRYLILGFALSWLPMPGTALAVIPLVASFYYGVRFIQDLKKSGQNKAVAPNMIGLGLTALLIAMVVAPLVQYERTMDYQKCLWGANTNQAREACENQHDQHPGTVQRFFLD</sequence>
<dbReference type="AlphaFoldDB" id="A0A417Z581"/>
<keyword evidence="1" id="KW-0472">Membrane</keyword>
<evidence type="ECO:0008006" key="4">
    <source>
        <dbReference type="Google" id="ProtNLM"/>
    </source>
</evidence>
<comment type="caution">
    <text evidence="2">The sequence shown here is derived from an EMBL/GenBank/DDBJ whole genome shotgun (WGS) entry which is preliminary data.</text>
</comment>
<reference evidence="2 3" key="1">
    <citation type="submission" date="2018-08" db="EMBL/GenBank/DDBJ databases">
        <title>Whole genome sequence analysis of Dermacoccus abyssi bacteria isolated from Deep Mariana trench Micromonospora spp reveals genes involved in the environmental adaptation and production of secondary metabolites.</title>
        <authorList>
            <person name="Abdel-Mageed W.M."/>
            <person name="Lehri B."/>
            <person name="Nouioui I."/>
            <person name="Goodfellow I."/>
            <person name="Jaspars M."/>
            <person name="Karlyshev A."/>
        </authorList>
    </citation>
    <scope>NUCLEOTIDE SEQUENCE [LARGE SCALE GENOMIC DNA]</scope>
    <source>
        <strain evidence="2 3">MT1.1</strain>
    </source>
</reference>
<feature type="transmembrane region" description="Helical" evidence="1">
    <location>
        <begin position="69"/>
        <end position="87"/>
    </location>
</feature>
<keyword evidence="1" id="KW-0812">Transmembrane</keyword>
<evidence type="ECO:0000256" key="1">
    <source>
        <dbReference type="SAM" id="Phobius"/>
    </source>
</evidence>
<organism evidence="2 3">
    <name type="scientific">Dermacoccus abyssi</name>
    <dbReference type="NCBI Taxonomy" id="322596"/>
    <lineage>
        <taxon>Bacteria</taxon>
        <taxon>Bacillati</taxon>
        <taxon>Actinomycetota</taxon>
        <taxon>Actinomycetes</taxon>
        <taxon>Micrococcales</taxon>
        <taxon>Dermacoccaceae</taxon>
        <taxon>Dermacoccus</taxon>
    </lineage>
</organism>
<evidence type="ECO:0000313" key="3">
    <source>
        <dbReference type="Proteomes" id="UP000285376"/>
    </source>
</evidence>